<comment type="caution">
    <text evidence="2">The sequence shown here is derived from an EMBL/GenBank/DDBJ whole genome shotgun (WGS) entry which is preliminary data.</text>
</comment>
<feature type="region of interest" description="Disordered" evidence="1">
    <location>
        <begin position="78"/>
        <end position="100"/>
    </location>
</feature>
<dbReference type="AlphaFoldDB" id="A0AAW2Y994"/>
<reference evidence="2" key="1">
    <citation type="submission" date="2020-06" db="EMBL/GenBank/DDBJ databases">
        <authorList>
            <person name="Li T."/>
            <person name="Hu X."/>
            <person name="Zhang T."/>
            <person name="Song X."/>
            <person name="Zhang H."/>
            <person name="Dai N."/>
            <person name="Sheng W."/>
            <person name="Hou X."/>
            <person name="Wei L."/>
        </authorList>
    </citation>
    <scope>NUCLEOTIDE SEQUENCE</scope>
    <source>
        <strain evidence="2">KEN1</strain>
        <tissue evidence="2">Leaf</tissue>
    </source>
</reference>
<dbReference type="EMBL" id="JACGWN010000001">
    <property type="protein sequence ID" value="KAL0462231.1"/>
    <property type="molecule type" value="Genomic_DNA"/>
</dbReference>
<accession>A0AAW2Y994</accession>
<dbReference type="PANTHER" id="PTHR34222">
    <property type="entry name" value="GAG_PRE-INTEGRS DOMAIN-CONTAINING PROTEIN"/>
    <property type="match status" value="1"/>
</dbReference>
<sequence length="100" mass="11647">MNVGASNRGRQWARKTTEKRKEPQNKRQQFCNQCNRSGHTRESCFKLHGYPDWYKTLMEQRQRNGGPSGRAFVISEEGETNTQGIMGNTRGQLQNLSDWR</sequence>
<feature type="compositionally biased region" description="Polar residues" evidence="1">
    <location>
        <begin position="80"/>
        <end position="100"/>
    </location>
</feature>
<protein>
    <submittedName>
        <fullName evidence="2">Uncharacterized protein</fullName>
    </submittedName>
</protein>
<evidence type="ECO:0000256" key="1">
    <source>
        <dbReference type="SAM" id="MobiDB-lite"/>
    </source>
</evidence>
<evidence type="ECO:0000313" key="2">
    <source>
        <dbReference type="EMBL" id="KAL0462231.1"/>
    </source>
</evidence>
<feature type="region of interest" description="Disordered" evidence="1">
    <location>
        <begin position="1"/>
        <end position="39"/>
    </location>
</feature>
<feature type="compositionally biased region" description="Basic and acidic residues" evidence="1">
    <location>
        <begin position="15"/>
        <end position="25"/>
    </location>
</feature>
<organism evidence="2">
    <name type="scientific">Sesamum latifolium</name>
    <dbReference type="NCBI Taxonomy" id="2727402"/>
    <lineage>
        <taxon>Eukaryota</taxon>
        <taxon>Viridiplantae</taxon>
        <taxon>Streptophyta</taxon>
        <taxon>Embryophyta</taxon>
        <taxon>Tracheophyta</taxon>
        <taxon>Spermatophyta</taxon>
        <taxon>Magnoliopsida</taxon>
        <taxon>eudicotyledons</taxon>
        <taxon>Gunneridae</taxon>
        <taxon>Pentapetalae</taxon>
        <taxon>asterids</taxon>
        <taxon>lamiids</taxon>
        <taxon>Lamiales</taxon>
        <taxon>Pedaliaceae</taxon>
        <taxon>Sesamum</taxon>
    </lineage>
</organism>
<feature type="compositionally biased region" description="Polar residues" evidence="1">
    <location>
        <begin position="26"/>
        <end position="37"/>
    </location>
</feature>
<proteinExistence type="predicted"/>
<reference evidence="2" key="2">
    <citation type="journal article" date="2024" name="Plant">
        <title>Genomic evolution and insights into agronomic trait innovations of Sesamum species.</title>
        <authorList>
            <person name="Miao H."/>
            <person name="Wang L."/>
            <person name="Qu L."/>
            <person name="Liu H."/>
            <person name="Sun Y."/>
            <person name="Le M."/>
            <person name="Wang Q."/>
            <person name="Wei S."/>
            <person name="Zheng Y."/>
            <person name="Lin W."/>
            <person name="Duan Y."/>
            <person name="Cao H."/>
            <person name="Xiong S."/>
            <person name="Wang X."/>
            <person name="Wei L."/>
            <person name="Li C."/>
            <person name="Ma Q."/>
            <person name="Ju M."/>
            <person name="Zhao R."/>
            <person name="Li G."/>
            <person name="Mu C."/>
            <person name="Tian Q."/>
            <person name="Mei H."/>
            <person name="Zhang T."/>
            <person name="Gao T."/>
            <person name="Zhang H."/>
        </authorList>
    </citation>
    <scope>NUCLEOTIDE SEQUENCE</scope>
    <source>
        <strain evidence="2">KEN1</strain>
    </source>
</reference>
<dbReference type="PANTHER" id="PTHR34222:SF99">
    <property type="entry name" value="PROTEIN, PUTATIVE-RELATED"/>
    <property type="match status" value="1"/>
</dbReference>
<gene>
    <name evidence="2" type="ORF">Slati_0110700</name>
</gene>
<name>A0AAW2Y994_9LAMI</name>